<evidence type="ECO:0000256" key="2">
    <source>
        <dbReference type="SAM" id="Phobius"/>
    </source>
</evidence>
<reference evidence="3" key="1">
    <citation type="submission" date="2020-05" db="EMBL/GenBank/DDBJ databases">
        <authorList>
            <person name="Chiriac C."/>
            <person name="Salcher M."/>
            <person name="Ghai R."/>
            <person name="Kavagutti S V."/>
        </authorList>
    </citation>
    <scope>NUCLEOTIDE SEQUENCE</scope>
</reference>
<keyword evidence="2" id="KW-1133">Transmembrane helix</keyword>
<feature type="region of interest" description="Disordered" evidence="1">
    <location>
        <begin position="61"/>
        <end position="91"/>
    </location>
</feature>
<keyword evidence="2" id="KW-0812">Transmembrane</keyword>
<evidence type="ECO:0000256" key="1">
    <source>
        <dbReference type="SAM" id="MobiDB-lite"/>
    </source>
</evidence>
<evidence type="ECO:0000313" key="3">
    <source>
        <dbReference type="EMBL" id="CAB4891124.1"/>
    </source>
</evidence>
<dbReference type="AlphaFoldDB" id="A0A6J7FC46"/>
<feature type="region of interest" description="Disordered" evidence="1">
    <location>
        <begin position="1"/>
        <end position="24"/>
    </location>
</feature>
<keyword evidence="2" id="KW-0472">Membrane</keyword>
<accession>A0A6J7FC46</accession>
<name>A0A6J7FC46_9ZZZZ</name>
<feature type="compositionally biased region" description="Low complexity" evidence="1">
    <location>
        <begin position="9"/>
        <end position="24"/>
    </location>
</feature>
<sequence length="213" mass="22619">MVRHNDNMSPSRASTSRSSQVQPSPRRSWFGWVVAFILAVGVLVAAGAFFGVLHFGPDSAANSPSTQTPSATTTVQTLTPAPTTATTATPSGDRLAINRQIREAVFTCGENLLPLSSLTAQTVTFIYAASDAPPQVARDQAVYDLCDRYLGGSNWRDLSPAQINAVHNGDYGRWTNNNAVALRDDAGDVILVGVNEANQVAVILWGPAGTVDY</sequence>
<gene>
    <name evidence="3" type="ORF">UFOPK3516_00376</name>
</gene>
<proteinExistence type="predicted"/>
<organism evidence="3">
    <name type="scientific">freshwater metagenome</name>
    <dbReference type="NCBI Taxonomy" id="449393"/>
    <lineage>
        <taxon>unclassified sequences</taxon>
        <taxon>metagenomes</taxon>
        <taxon>ecological metagenomes</taxon>
    </lineage>
</organism>
<feature type="transmembrane region" description="Helical" evidence="2">
    <location>
        <begin position="29"/>
        <end position="53"/>
    </location>
</feature>
<dbReference type="EMBL" id="CAFBMB010000016">
    <property type="protein sequence ID" value="CAB4891124.1"/>
    <property type="molecule type" value="Genomic_DNA"/>
</dbReference>
<protein>
    <submittedName>
        <fullName evidence="3">Unannotated protein</fullName>
    </submittedName>
</protein>